<dbReference type="EC" id="3.6.4.13" evidence="6"/>
<feature type="domain" description="Helicase C-terminal" evidence="10">
    <location>
        <begin position="435"/>
        <end position="590"/>
    </location>
</feature>
<dbReference type="GO" id="GO:0003724">
    <property type="term" value="F:RNA helicase activity"/>
    <property type="evidence" value="ECO:0007669"/>
    <property type="project" value="UniProtKB-EC"/>
</dbReference>
<dbReference type="OrthoDB" id="7396459at2759"/>
<dbReference type="Pfam" id="PF00271">
    <property type="entry name" value="Helicase_C"/>
    <property type="match status" value="1"/>
</dbReference>
<gene>
    <name evidence="11" type="ORF">PRELSG_1331900</name>
</gene>
<dbReference type="InterPro" id="IPR014001">
    <property type="entry name" value="Helicase_ATP-bd"/>
</dbReference>
<dbReference type="InterPro" id="IPR011545">
    <property type="entry name" value="DEAD/DEAH_box_helicase_dom"/>
</dbReference>
<dbReference type="GO" id="GO:0016887">
    <property type="term" value="F:ATP hydrolysis activity"/>
    <property type="evidence" value="ECO:0007669"/>
    <property type="project" value="RHEA"/>
</dbReference>
<dbReference type="Pfam" id="PF13959">
    <property type="entry name" value="CTE_SPB4"/>
    <property type="match status" value="1"/>
</dbReference>
<comment type="function">
    <text evidence="6">RNA helicase.</text>
</comment>
<organism evidence="11 12">
    <name type="scientific">Plasmodium relictum</name>
    <dbReference type="NCBI Taxonomy" id="85471"/>
    <lineage>
        <taxon>Eukaryota</taxon>
        <taxon>Sar</taxon>
        <taxon>Alveolata</taxon>
        <taxon>Apicomplexa</taxon>
        <taxon>Aconoidasida</taxon>
        <taxon>Haemosporida</taxon>
        <taxon>Plasmodiidae</taxon>
        <taxon>Plasmodium</taxon>
        <taxon>Plasmodium (Haemamoeba)</taxon>
    </lineage>
</organism>
<evidence type="ECO:0000256" key="5">
    <source>
        <dbReference type="ARBA" id="ARBA00022884"/>
    </source>
</evidence>
<keyword evidence="4 6" id="KW-0067">ATP-binding</keyword>
<dbReference type="Gene3D" id="3.40.50.300">
    <property type="entry name" value="P-loop containing nucleotide triphosphate hydrolases"/>
    <property type="match status" value="3"/>
</dbReference>
<feature type="compositionally biased region" description="Basic residues" evidence="7">
    <location>
        <begin position="787"/>
        <end position="801"/>
    </location>
</feature>
<feature type="domain" description="Helicase ATP-binding" evidence="9">
    <location>
        <begin position="39"/>
        <end position="359"/>
    </location>
</feature>
<dbReference type="InterPro" id="IPR001650">
    <property type="entry name" value="Helicase_C-like"/>
</dbReference>
<dbReference type="GeneID" id="39738252"/>
<evidence type="ECO:0000256" key="4">
    <source>
        <dbReference type="ARBA" id="ARBA00022840"/>
    </source>
</evidence>
<evidence type="ECO:0000256" key="2">
    <source>
        <dbReference type="ARBA" id="ARBA00022801"/>
    </source>
</evidence>
<dbReference type="VEuPathDB" id="PlasmoDB:PRELSG_1331900"/>
<reference evidence="11 12" key="1">
    <citation type="submission" date="2015-04" db="EMBL/GenBank/DDBJ databases">
        <authorList>
            <consortium name="Pathogen Informatics"/>
        </authorList>
    </citation>
    <scope>NUCLEOTIDE SEQUENCE [LARGE SCALE GENOMIC DNA]</scope>
    <source>
        <strain evidence="11 12">SGS1</strain>
    </source>
</reference>
<keyword evidence="3 6" id="KW-0347">Helicase</keyword>
<keyword evidence="12" id="KW-1185">Reference proteome</keyword>
<keyword evidence="8" id="KW-0472">Membrane</keyword>
<proteinExistence type="inferred from homology"/>
<dbReference type="EMBL" id="LN835308">
    <property type="protein sequence ID" value="CRH03951.1"/>
    <property type="molecule type" value="Genomic_DNA"/>
</dbReference>
<sequence length="890" mass="107327">MDEEKKKTLFTELNLDEALIFALFIQKYIFCANIQKQAIPPLIKKKNVLLHSETGSGKTLCFVIPLLQNLLSNKNINAKNLEFNKDQDNEESFSYNEKSIKNICEFFENKDIEKCNSIIDININKFISYNKSILENNNLSVVNKKEINKNKHSENMIDINEMREKFLRSNNNKCITNDIKNKLCCDFYKKKKNEIINIYGIIITPTRELCIQIYNLINKFLFFIRLYFSYKCNIEFKRLNKENFFLNALLFRGAVKINEDLKIIRNEKKKKNRYQIIVSTPGKLSVLLNKHKKYFNTNELNYLILDEGDKLLEESYINYIKDIIKSIFINEYSTCICSATCLQEEKFYNLFLDKKKNFMKCINKSNMVLNNFQLPEKIENYYIILRNIDKSFFLFKFLNTVVSDNETVIVFFSTCFCVEFFFHLFKNIFNTGKKNKEENYAKILQLNNKYKIYNENEVILFSKMISYIHKYIGNKKFTFLKIHRKMKDKKRISAYRKITDIKNNQRKIIFCTDIMSRGVNINVHWVVNYDVANKNITYVHRSGRTGRFNKSGKNIILLNKKEKEYVFFLKNKNVNIANFKKTVMYTNMINYEKILMKNENSIDQNALEMIKKKKKDLSYKISFIKFYKNYCEEMEEKRDKSSLSKKHTAHKKQNIILLNNMIMLFLKYIVFFVIEYREIFLLSTKAFLSYIEFYKNHQLSFLFSFNKLNLSHLCYAFALVKIPKFKEKYKIKNFKKIKINTFEIPYKNEEKEKKRQEDMKNMEEIKKKKQISNIQKKENNNNEKKEKQRKKRKTIVQKKHEKREMEENEIDSLFYEEKLYKKLKKKKITEDEYDKLLNMDKIDKHFSSMNISKNMIIQNKKILNINRKKQKKKKKVYKLKIKKRRNKNKR</sequence>
<feature type="compositionally biased region" description="Basic and acidic residues" evidence="7">
    <location>
        <begin position="775"/>
        <end position="786"/>
    </location>
</feature>
<dbReference type="Proteomes" id="UP000220158">
    <property type="component" value="Chromosome 13"/>
</dbReference>
<feature type="transmembrane region" description="Helical" evidence="8">
    <location>
        <begin position="699"/>
        <end position="720"/>
    </location>
</feature>
<comment type="similarity">
    <text evidence="6">Belongs to the DEAD box helicase family.</text>
</comment>
<dbReference type="AlphaFoldDB" id="A0A1J1HDS6"/>
<dbReference type="RefSeq" id="XP_028535957.1">
    <property type="nucleotide sequence ID" value="XM_028678852.1"/>
</dbReference>
<protein>
    <recommendedName>
        <fullName evidence="6">ATP-dependent RNA helicase</fullName>
        <ecNumber evidence="6">3.6.4.13</ecNumber>
    </recommendedName>
</protein>
<dbReference type="KEGG" id="prel:PRELSG_1331900"/>
<feature type="compositionally biased region" description="Basic and acidic residues" evidence="7">
    <location>
        <begin position="753"/>
        <end position="766"/>
    </location>
</feature>
<keyword evidence="1 6" id="KW-0547">Nucleotide-binding</keyword>
<dbReference type="PROSITE" id="PS51194">
    <property type="entry name" value="HELICASE_CTER"/>
    <property type="match status" value="1"/>
</dbReference>
<dbReference type="Pfam" id="PF00270">
    <property type="entry name" value="DEAD"/>
    <property type="match status" value="1"/>
</dbReference>
<dbReference type="SMART" id="SM00490">
    <property type="entry name" value="HELICc"/>
    <property type="match status" value="1"/>
</dbReference>
<name>A0A1J1HDS6_PLARL</name>
<evidence type="ECO:0000256" key="7">
    <source>
        <dbReference type="SAM" id="MobiDB-lite"/>
    </source>
</evidence>
<dbReference type="GO" id="GO:0003723">
    <property type="term" value="F:RNA binding"/>
    <property type="evidence" value="ECO:0007669"/>
    <property type="project" value="UniProtKB-UniRule"/>
</dbReference>
<feature type="region of interest" description="Disordered" evidence="7">
    <location>
        <begin position="867"/>
        <end position="890"/>
    </location>
</feature>
<keyword evidence="8" id="KW-1133">Transmembrane helix</keyword>
<dbReference type="PANTHER" id="PTHR24031">
    <property type="entry name" value="RNA HELICASE"/>
    <property type="match status" value="1"/>
</dbReference>
<evidence type="ECO:0000259" key="10">
    <source>
        <dbReference type="PROSITE" id="PS51194"/>
    </source>
</evidence>
<dbReference type="SUPFAM" id="SSF52540">
    <property type="entry name" value="P-loop containing nucleoside triphosphate hydrolases"/>
    <property type="match status" value="2"/>
</dbReference>
<dbReference type="SMART" id="SM00487">
    <property type="entry name" value="DEXDc"/>
    <property type="match status" value="1"/>
</dbReference>
<evidence type="ECO:0000259" key="9">
    <source>
        <dbReference type="PROSITE" id="PS51192"/>
    </source>
</evidence>
<evidence type="ECO:0000256" key="8">
    <source>
        <dbReference type="SAM" id="Phobius"/>
    </source>
</evidence>
<feature type="region of interest" description="Disordered" evidence="7">
    <location>
        <begin position="753"/>
        <end position="802"/>
    </location>
</feature>
<dbReference type="InterPro" id="IPR025313">
    <property type="entry name" value="SPB4-like_CTE"/>
</dbReference>
<keyword evidence="2 6" id="KW-0378">Hydrolase</keyword>
<keyword evidence="8" id="KW-0812">Transmembrane</keyword>
<dbReference type="SMART" id="SM01178">
    <property type="entry name" value="DUF4217"/>
    <property type="match status" value="1"/>
</dbReference>
<evidence type="ECO:0000313" key="12">
    <source>
        <dbReference type="Proteomes" id="UP000220158"/>
    </source>
</evidence>
<keyword evidence="5 6" id="KW-0694">RNA-binding</keyword>
<accession>A0A1J1HDS6</accession>
<evidence type="ECO:0000256" key="6">
    <source>
        <dbReference type="RuleBase" id="RU365068"/>
    </source>
</evidence>
<feature type="transmembrane region" description="Helical" evidence="8">
    <location>
        <begin position="408"/>
        <end position="425"/>
    </location>
</feature>
<evidence type="ECO:0000256" key="3">
    <source>
        <dbReference type="ARBA" id="ARBA00022806"/>
    </source>
</evidence>
<dbReference type="CDD" id="cd18787">
    <property type="entry name" value="SF2_C_DEAD"/>
    <property type="match status" value="1"/>
</dbReference>
<comment type="domain">
    <text evidence="6">The Q motif is unique to and characteristic of the DEAD box family of RNA helicases and controls ATP binding and hydrolysis.</text>
</comment>
<evidence type="ECO:0000313" key="11">
    <source>
        <dbReference type="EMBL" id="CRH03951.1"/>
    </source>
</evidence>
<dbReference type="InterPro" id="IPR027417">
    <property type="entry name" value="P-loop_NTPase"/>
</dbReference>
<evidence type="ECO:0000256" key="1">
    <source>
        <dbReference type="ARBA" id="ARBA00022741"/>
    </source>
</evidence>
<dbReference type="PROSITE" id="PS51192">
    <property type="entry name" value="HELICASE_ATP_BIND_1"/>
    <property type="match status" value="1"/>
</dbReference>
<dbReference type="GO" id="GO:0005524">
    <property type="term" value="F:ATP binding"/>
    <property type="evidence" value="ECO:0007669"/>
    <property type="project" value="UniProtKB-UniRule"/>
</dbReference>
<feature type="transmembrane region" description="Helical" evidence="8">
    <location>
        <begin position="655"/>
        <end position="674"/>
    </location>
</feature>
<comment type="catalytic activity">
    <reaction evidence="6">
        <text>ATP + H2O = ADP + phosphate + H(+)</text>
        <dbReference type="Rhea" id="RHEA:13065"/>
        <dbReference type="ChEBI" id="CHEBI:15377"/>
        <dbReference type="ChEBI" id="CHEBI:15378"/>
        <dbReference type="ChEBI" id="CHEBI:30616"/>
        <dbReference type="ChEBI" id="CHEBI:43474"/>
        <dbReference type="ChEBI" id="CHEBI:456216"/>
        <dbReference type="EC" id="3.6.4.13"/>
    </reaction>
</comment>